<dbReference type="Proteomes" id="UP000281725">
    <property type="component" value="Unassembled WGS sequence"/>
</dbReference>
<evidence type="ECO:0000313" key="2">
    <source>
        <dbReference type="EMBL" id="RKJ86290.1"/>
    </source>
</evidence>
<dbReference type="InterPro" id="IPR027417">
    <property type="entry name" value="P-loop_NTPase"/>
</dbReference>
<gene>
    <name evidence="2" type="ORF">D6R50_18585</name>
</gene>
<feature type="domain" description="Protein CR006 P-loop" evidence="1">
    <location>
        <begin position="149"/>
        <end position="342"/>
    </location>
</feature>
<dbReference type="AlphaFoldDB" id="A0A3A9I929"/>
<dbReference type="RefSeq" id="WP_061051830.1">
    <property type="nucleotide sequence ID" value="NZ_RAWX01000004.1"/>
</dbReference>
<accession>A0A3A9I929</accession>
<dbReference type="EMBL" id="RAWX01000004">
    <property type="protein sequence ID" value="RKJ86290.1"/>
    <property type="molecule type" value="Genomic_DNA"/>
</dbReference>
<protein>
    <submittedName>
        <fullName evidence="2">Anticodon nuclease</fullName>
    </submittedName>
</protein>
<name>A0A3A9I929_AERVE</name>
<comment type="caution">
    <text evidence="2">The sequence shown here is derived from an EMBL/GenBank/DDBJ whole genome shotgun (WGS) entry which is preliminary data.</text>
</comment>
<dbReference type="InterPro" id="IPR026866">
    <property type="entry name" value="CR006_AAA"/>
</dbReference>
<proteinExistence type="predicted"/>
<dbReference type="SUPFAM" id="SSF52540">
    <property type="entry name" value="P-loop containing nucleoside triphosphate hydrolases"/>
    <property type="match status" value="1"/>
</dbReference>
<reference evidence="2 3" key="1">
    <citation type="submission" date="2018-09" db="EMBL/GenBank/DDBJ databases">
        <title>Genome sequencing of Aeromonas veronii MS-17-88.</title>
        <authorList>
            <person name="Tekedar H.C."/>
            <person name="Arick M.A."/>
            <person name="Hsu C.-Y."/>
            <person name="Thrash A."/>
            <person name="Karsi A."/>
            <person name="Lawrence M.L."/>
            <person name="Abdelhamed H."/>
        </authorList>
    </citation>
    <scope>NUCLEOTIDE SEQUENCE [LARGE SCALE GENOMIC DNA]</scope>
    <source>
        <strain evidence="2 3">MS 17-88</strain>
    </source>
</reference>
<dbReference type="Gene3D" id="3.40.50.300">
    <property type="entry name" value="P-loop containing nucleotide triphosphate hydrolases"/>
    <property type="match status" value="1"/>
</dbReference>
<evidence type="ECO:0000313" key="3">
    <source>
        <dbReference type="Proteomes" id="UP000281725"/>
    </source>
</evidence>
<sequence length="381" mass="44698">MANVSYLDLTWLADHLRGEARSKKPVLLYAYNGTGKTRLCTTFKERGKKVDENGEVTKRDTLYFNAYTEDLFTWDNDLENDRERVLELNTDSKFFNGLRDLEMEVKIGKFLERYSDFSFYIDYDRRKRDRTDNTEIKLPPAVLFFRERDKNGDPIAIKVSRGEESIFIWCFFLAIVQLVFDQAEAYKWVRYIYIDDPMSSLDEGNIVMVAHHLAQMLKEPPRDLRVVVSTHHVLFFNVLCNEINKSIKYFLTREQRGKGFTIQETDSTPFLYHLSSLVELEQAMQSGALYTHHFNMLRRVMEQTACFFGYARWEECIKPAPEADDPNQTGYKRIIDLMSHGDYSLYEPREMLPENKEHLGRALRQFISNHPFSQALFGGAP</sequence>
<organism evidence="2 3">
    <name type="scientific">Aeromonas veronii</name>
    <dbReference type="NCBI Taxonomy" id="654"/>
    <lineage>
        <taxon>Bacteria</taxon>
        <taxon>Pseudomonadati</taxon>
        <taxon>Pseudomonadota</taxon>
        <taxon>Gammaproteobacteria</taxon>
        <taxon>Aeromonadales</taxon>
        <taxon>Aeromonadaceae</taxon>
        <taxon>Aeromonas</taxon>
    </lineage>
</organism>
<evidence type="ECO:0000259" key="1">
    <source>
        <dbReference type="Pfam" id="PF13166"/>
    </source>
</evidence>
<dbReference type="Pfam" id="PF13166">
    <property type="entry name" value="AAA_13"/>
    <property type="match status" value="1"/>
</dbReference>